<keyword evidence="3 5" id="KW-0687">Ribonucleoprotein</keyword>
<evidence type="ECO:0000313" key="8">
    <source>
        <dbReference type="Proteomes" id="UP000271849"/>
    </source>
</evidence>
<comment type="similarity">
    <text evidence="1 5">Belongs to the universal ribosomal protein uL4 family.</text>
</comment>
<dbReference type="InterPro" id="IPR023574">
    <property type="entry name" value="Ribosomal_uL4_dom_sf"/>
</dbReference>
<dbReference type="SUPFAM" id="SSF52166">
    <property type="entry name" value="Ribosomal protein L4"/>
    <property type="match status" value="1"/>
</dbReference>
<dbReference type="STRING" id="1921549.GCA_900128825_00352"/>
<dbReference type="GO" id="GO:0003735">
    <property type="term" value="F:structural constituent of ribosome"/>
    <property type="evidence" value="ECO:0007669"/>
    <property type="project" value="InterPro"/>
</dbReference>
<name>A0A3B1E1A4_9GAMM</name>
<dbReference type="EMBL" id="LR025085">
    <property type="protein sequence ID" value="VAX76825.1"/>
    <property type="molecule type" value="Genomic_DNA"/>
</dbReference>
<gene>
    <name evidence="5 7" type="primary">rplD</name>
    <name evidence="7" type="ORF">BUCINSTRO3249_0351</name>
</gene>
<evidence type="ECO:0000256" key="5">
    <source>
        <dbReference type="HAMAP-Rule" id="MF_01328"/>
    </source>
</evidence>
<dbReference type="HAMAP" id="MF_01328_B">
    <property type="entry name" value="Ribosomal_uL4_B"/>
    <property type="match status" value="1"/>
</dbReference>
<dbReference type="Pfam" id="PF00573">
    <property type="entry name" value="Ribosomal_L4"/>
    <property type="match status" value="1"/>
</dbReference>
<evidence type="ECO:0000256" key="6">
    <source>
        <dbReference type="SAM" id="MobiDB-lite"/>
    </source>
</evidence>
<reference evidence="8" key="1">
    <citation type="submission" date="2018-09" db="EMBL/GenBank/DDBJ databases">
        <authorList>
            <person name="Manzano-Marin A."/>
            <person name="Manzano-Marin A."/>
        </authorList>
    </citation>
    <scope>NUCLEOTIDE SEQUENCE [LARGE SCALE GENOMIC DNA]</scope>
    <source>
        <strain evidence="8">BuCistrobi</strain>
    </source>
</reference>
<dbReference type="AlphaFoldDB" id="A0A3B1E1A4"/>
<organism evidence="7 8">
    <name type="scientific">Buchnera aphidicola</name>
    <name type="common">Cinara strobi</name>
    <dbReference type="NCBI Taxonomy" id="1921549"/>
    <lineage>
        <taxon>Bacteria</taxon>
        <taxon>Pseudomonadati</taxon>
        <taxon>Pseudomonadota</taxon>
        <taxon>Gammaproteobacteria</taxon>
        <taxon>Enterobacterales</taxon>
        <taxon>Erwiniaceae</taxon>
        <taxon>Buchnera</taxon>
    </lineage>
</organism>
<comment type="subunit">
    <text evidence="5">Part of the 50S ribosomal subunit.</text>
</comment>
<dbReference type="PANTHER" id="PTHR10746">
    <property type="entry name" value="50S RIBOSOMAL PROTEIN L4"/>
    <property type="match status" value="1"/>
</dbReference>
<dbReference type="RefSeq" id="WP_158349208.1">
    <property type="nucleotide sequence ID" value="NZ_LR025085.1"/>
</dbReference>
<evidence type="ECO:0000313" key="7">
    <source>
        <dbReference type="EMBL" id="VAX76825.1"/>
    </source>
</evidence>
<dbReference type="NCBIfam" id="TIGR03953">
    <property type="entry name" value="rplD_bact"/>
    <property type="match status" value="1"/>
</dbReference>
<proteinExistence type="inferred from homology"/>
<feature type="region of interest" description="Disordered" evidence="6">
    <location>
        <begin position="44"/>
        <end position="72"/>
    </location>
</feature>
<dbReference type="InterPro" id="IPR013005">
    <property type="entry name" value="Ribosomal_uL4-like"/>
</dbReference>
<evidence type="ECO:0000256" key="4">
    <source>
        <dbReference type="ARBA" id="ARBA00035244"/>
    </source>
</evidence>
<dbReference type="GO" id="GO:0006412">
    <property type="term" value="P:translation"/>
    <property type="evidence" value="ECO:0007669"/>
    <property type="project" value="UniProtKB-UniRule"/>
</dbReference>
<dbReference type="GO" id="GO:0019843">
    <property type="term" value="F:rRNA binding"/>
    <property type="evidence" value="ECO:0007669"/>
    <property type="project" value="UniProtKB-UniRule"/>
</dbReference>
<protein>
    <recommendedName>
        <fullName evidence="4 5">Large ribosomal subunit protein uL4</fullName>
    </recommendedName>
</protein>
<dbReference type="Gene3D" id="3.40.1370.10">
    <property type="match status" value="1"/>
</dbReference>
<dbReference type="OrthoDB" id="9803201at2"/>
<dbReference type="Proteomes" id="UP000271849">
    <property type="component" value="Chromosome"/>
</dbReference>
<dbReference type="GO" id="GO:0005840">
    <property type="term" value="C:ribosome"/>
    <property type="evidence" value="ECO:0007669"/>
    <property type="project" value="UniProtKB-KW"/>
</dbReference>
<keyword evidence="5" id="KW-0699">rRNA-binding</keyword>
<sequence length="201" mass="22976">MELTLQDSEKTYFSSKSLFSSDFNEALVHQAVVSYLARKRQGSKAQKSRSEVSGSGKKPWRQKGTGRARAGSLRSPIWRSGGVTFAAKPKNYCPKINKKMYRGAMRSIFSELMRQNRLFFFKDFSISKPKTKILLEKLNLINLKNVLIVVDVIHDYLFYASRNLYKISVLSVDSINPVSLISYNHILITIPAIKKIEVMFQ</sequence>
<evidence type="ECO:0000256" key="1">
    <source>
        <dbReference type="ARBA" id="ARBA00010528"/>
    </source>
</evidence>
<accession>A0A3B1E1A4</accession>
<dbReference type="GO" id="GO:1990904">
    <property type="term" value="C:ribonucleoprotein complex"/>
    <property type="evidence" value="ECO:0007669"/>
    <property type="project" value="UniProtKB-KW"/>
</dbReference>
<comment type="function">
    <text evidence="5">Forms part of the polypeptide exit tunnel.</text>
</comment>
<dbReference type="InterPro" id="IPR002136">
    <property type="entry name" value="Ribosomal_uL4"/>
</dbReference>
<dbReference type="PANTHER" id="PTHR10746:SF6">
    <property type="entry name" value="LARGE RIBOSOMAL SUBUNIT PROTEIN UL4M"/>
    <property type="match status" value="1"/>
</dbReference>
<comment type="function">
    <text evidence="5">One of the primary rRNA binding proteins, this protein initially binds near the 5'-end of the 23S rRNA. It is important during the early stages of 50S assembly. It makes multiple contacts with different domains of the 23S rRNA in the assembled 50S subunit and ribosome.</text>
</comment>
<keyword evidence="2 5" id="KW-0689">Ribosomal protein</keyword>
<keyword evidence="5" id="KW-0694">RNA-binding</keyword>
<evidence type="ECO:0000256" key="3">
    <source>
        <dbReference type="ARBA" id="ARBA00023274"/>
    </source>
</evidence>
<evidence type="ECO:0000256" key="2">
    <source>
        <dbReference type="ARBA" id="ARBA00022980"/>
    </source>
</evidence>